<sequence>MAAAAAKSSCKLISQSSEVTVISRLNSIDFRSTHLGFESKISRRRWGWLATANGRRGGREWVAKREKTTGKVKCTAEGFLIGGREERKVVKVGAVAERYKVVLLVALVMCLCNADRVVMSIAVVPMAAKHGWSSSFLGIVQ</sequence>
<keyword evidence="2" id="KW-1185">Reference proteome</keyword>
<dbReference type="Proteomes" id="UP001279734">
    <property type="component" value="Unassembled WGS sequence"/>
</dbReference>
<dbReference type="AlphaFoldDB" id="A0AAD3Y8S1"/>
<protein>
    <submittedName>
        <fullName evidence="1">Uncharacterized protein</fullName>
    </submittedName>
</protein>
<evidence type="ECO:0000313" key="2">
    <source>
        <dbReference type="Proteomes" id="UP001279734"/>
    </source>
</evidence>
<organism evidence="1 2">
    <name type="scientific">Nepenthes gracilis</name>
    <name type="common">Slender pitcher plant</name>
    <dbReference type="NCBI Taxonomy" id="150966"/>
    <lineage>
        <taxon>Eukaryota</taxon>
        <taxon>Viridiplantae</taxon>
        <taxon>Streptophyta</taxon>
        <taxon>Embryophyta</taxon>
        <taxon>Tracheophyta</taxon>
        <taxon>Spermatophyta</taxon>
        <taxon>Magnoliopsida</taxon>
        <taxon>eudicotyledons</taxon>
        <taxon>Gunneridae</taxon>
        <taxon>Pentapetalae</taxon>
        <taxon>Caryophyllales</taxon>
        <taxon>Nepenthaceae</taxon>
        <taxon>Nepenthes</taxon>
    </lineage>
</organism>
<evidence type="ECO:0000313" key="1">
    <source>
        <dbReference type="EMBL" id="GMH32145.1"/>
    </source>
</evidence>
<name>A0AAD3Y8S1_NEPGR</name>
<gene>
    <name evidence="1" type="ORF">Nepgr_033989</name>
</gene>
<comment type="caution">
    <text evidence="1">The sequence shown here is derived from an EMBL/GenBank/DDBJ whole genome shotgun (WGS) entry which is preliminary data.</text>
</comment>
<dbReference type="EMBL" id="BSYO01000134">
    <property type="protein sequence ID" value="GMH32145.1"/>
    <property type="molecule type" value="Genomic_DNA"/>
</dbReference>
<proteinExistence type="predicted"/>
<feature type="non-terminal residue" evidence="1">
    <location>
        <position position="141"/>
    </location>
</feature>
<accession>A0AAD3Y8S1</accession>
<reference evidence="1" key="1">
    <citation type="submission" date="2023-05" db="EMBL/GenBank/DDBJ databases">
        <title>Nepenthes gracilis genome sequencing.</title>
        <authorList>
            <person name="Fukushima K."/>
        </authorList>
    </citation>
    <scope>NUCLEOTIDE SEQUENCE</scope>
    <source>
        <strain evidence="1">SING2019-196</strain>
    </source>
</reference>